<organism evidence="3 4">
    <name type="scientific">Actinomortierella ambigua</name>
    <dbReference type="NCBI Taxonomy" id="1343610"/>
    <lineage>
        <taxon>Eukaryota</taxon>
        <taxon>Fungi</taxon>
        <taxon>Fungi incertae sedis</taxon>
        <taxon>Mucoromycota</taxon>
        <taxon>Mortierellomycotina</taxon>
        <taxon>Mortierellomycetes</taxon>
        <taxon>Mortierellales</taxon>
        <taxon>Mortierellaceae</taxon>
        <taxon>Actinomortierella</taxon>
    </lineage>
</organism>
<feature type="compositionally biased region" description="Polar residues" evidence="1">
    <location>
        <begin position="344"/>
        <end position="362"/>
    </location>
</feature>
<protein>
    <recommendedName>
        <fullName evidence="2">PWWP domain-containing protein</fullName>
    </recommendedName>
</protein>
<dbReference type="InterPro" id="IPR000313">
    <property type="entry name" value="PWWP_dom"/>
</dbReference>
<sequence length="499" mass="54187">MTENNPYPVGTTVFAKLKGYPWWPARIEADDDLPDIVKSKRPKQRPIWPVFFYGSCDYGWFGLSELKEFDPVVAEKSRKGHRQGSALEVALRQALNPRLLEEALAAANAQDEDEEEEDYSEEEAKPKKKATKAKKADKQKGRADTAAKKRRASTSEDVVDKRKPAKRAAPVEEDDEEQEETPKAKKRASVQARPREESDKKSIDEETTAPEAAATLSRTRRSEDDATDAGDQARAKKRIRGQPNERLLKLRHKLQKLLLVKGLPDDVLTQNLERAHPILEEVERFEIDLKMLKETKIGRLMKKISDLQFSSDVHHIVERSLKLIKKYKAMMEKAQESGEIGSPATKSVEATPSETVQASVPEQQIVASSSSTSSSSEAPVASKVEAEPAAVVAVVATTTATTAASTIEAPVTAEALNNGTMTTSEATTGKMVTDAHSGGLGTNDLQSTAPAPEAVVAAVAAMVGSENSIPTTSTTSTEASTTETAHLKAEMTAVDSSLA</sequence>
<dbReference type="Gene3D" id="2.30.30.140">
    <property type="match status" value="1"/>
</dbReference>
<reference evidence="3" key="1">
    <citation type="journal article" date="2020" name="Fungal Divers.">
        <title>Resolving the Mortierellaceae phylogeny through synthesis of multi-gene phylogenetics and phylogenomics.</title>
        <authorList>
            <person name="Vandepol N."/>
            <person name="Liber J."/>
            <person name="Desiro A."/>
            <person name="Na H."/>
            <person name="Kennedy M."/>
            <person name="Barry K."/>
            <person name="Grigoriev I.V."/>
            <person name="Miller A.N."/>
            <person name="O'Donnell K."/>
            <person name="Stajich J.E."/>
            <person name="Bonito G."/>
        </authorList>
    </citation>
    <scope>NUCLEOTIDE SEQUENCE</scope>
    <source>
        <strain evidence="3">BC1065</strain>
    </source>
</reference>
<feature type="domain" description="PWWP" evidence="2">
    <location>
        <begin position="9"/>
        <end position="60"/>
    </location>
</feature>
<dbReference type="OrthoDB" id="62853at2759"/>
<dbReference type="SUPFAM" id="SSF47676">
    <property type="entry name" value="Conserved domain common to transcription factors TFIIS, elongin A, CRSP70"/>
    <property type="match status" value="1"/>
</dbReference>
<feature type="region of interest" description="Disordered" evidence="1">
    <location>
        <begin position="106"/>
        <end position="244"/>
    </location>
</feature>
<dbReference type="InterPro" id="IPR035441">
    <property type="entry name" value="TFIIS/LEDGF_dom_sf"/>
</dbReference>
<dbReference type="PANTHER" id="PTHR12550">
    <property type="entry name" value="HEPATOMA-DERIVED GROWTH FACTOR-RELATED"/>
    <property type="match status" value="1"/>
</dbReference>
<feature type="compositionally biased region" description="Basic and acidic residues" evidence="1">
    <location>
        <begin position="134"/>
        <end position="147"/>
    </location>
</feature>
<name>A0A9P6Q0K3_9FUNG</name>
<comment type="caution">
    <text evidence="3">The sequence shown here is derived from an EMBL/GenBank/DDBJ whole genome shotgun (WGS) entry which is preliminary data.</text>
</comment>
<dbReference type="SMART" id="SM00293">
    <property type="entry name" value="PWWP"/>
    <property type="match status" value="1"/>
</dbReference>
<feature type="compositionally biased region" description="Basic and acidic residues" evidence="1">
    <location>
        <begin position="193"/>
        <end position="204"/>
    </location>
</feature>
<dbReference type="Gene3D" id="1.20.930.10">
    <property type="entry name" value="Conserved domain common to transcription factors TFIIS, elongin A, CRSP70"/>
    <property type="match status" value="1"/>
</dbReference>
<evidence type="ECO:0000313" key="3">
    <source>
        <dbReference type="EMBL" id="KAG0257080.1"/>
    </source>
</evidence>
<evidence type="ECO:0000313" key="4">
    <source>
        <dbReference type="Proteomes" id="UP000807716"/>
    </source>
</evidence>
<proteinExistence type="predicted"/>
<dbReference type="AlphaFoldDB" id="A0A9P6Q0K3"/>
<evidence type="ECO:0000256" key="1">
    <source>
        <dbReference type="SAM" id="MobiDB-lite"/>
    </source>
</evidence>
<keyword evidence="4" id="KW-1185">Reference proteome</keyword>
<dbReference type="Proteomes" id="UP000807716">
    <property type="component" value="Unassembled WGS sequence"/>
</dbReference>
<gene>
    <name evidence="3" type="ORF">DFQ27_005297</name>
</gene>
<feature type="compositionally biased region" description="Low complexity" evidence="1">
    <location>
        <begin position="366"/>
        <end position="384"/>
    </location>
</feature>
<evidence type="ECO:0000259" key="2">
    <source>
        <dbReference type="PROSITE" id="PS50812"/>
    </source>
</evidence>
<dbReference type="Pfam" id="PF00855">
    <property type="entry name" value="PWWP"/>
    <property type="match status" value="1"/>
</dbReference>
<dbReference type="PROSITE" id="PS50812">
    <property type="entry name" value="PWWP"/>
    <property type="match status" value="1"/>
</dbReference>
<dbReference type="CDD" id="cd05162">
    <property type="entry name" value="PWWP"/>
    <property type="match status" value="1"/>
</dbReference>
<dbReference type="EMBL" id="JAAAJB010000376">
    <property type="protein sequence ID" value="KAG0257080.1"/>
    <property type="molecule type" value="Genomic_DNA"/>
</dbReference>
<dbReference type="PANTHER" id="PTHR12550:SF70">
    <property type="entry name" value="JIL-1 ANCHORING AND STABILIZING PROTEIN, ISOFORM A"/>
    <property type="match status" value="1"/>
</dbReference>
<accession>A0A9P6Q0K3</accession>
<feature type="compositionally biased region" description="Acidic residues" evidence="1">
    <location>
        <begin position="110"/>
        <end position="121"/>
    </location>
</feature>
<dbReference type="SUPFAM" id="SSF63748">
    <property type="entry name" value="Tudor/PWWP/MBT"/>
    <property type="match status" value="1"/>
</dbReference>
<feature type="region of interest" description="Disordered" evidence="1">
    <location>
        <begin position="335"/>
        <end position="384"/>
    </location>
</feature>